<dbReference type="Pfam" id="PF13662">
    <property type="entry name" value="Toprim_4"/>
    <property type="match status" value="1"/>
</dbReference>
<proteinExistence type="inferred from homology"/>
<dbReference type="Gene3D" id="3.30.60.80">
    <property type="match status" value="1"/>
</dbReference>
<evidence type="ECO:0000256" key="3">
    <source>
        <dbReference type="ARBA" id="ARBA00022771"/>
    </source>
</evidence>
<evidence type="ECO:0000256" key="4">
    <source>
        <dbReference type="ARBA" id="ARBA00022833"/>
    </source>
</evidence>
<keyword evidence="1 7" id="KW-0479">Metal-binding</keyword>
<keyword evidence="6 7" id="KW-0234">DNA repair</keyword>
<dbReference type="Pfam" id="PF21176">
    <property type="entry name" value="RecR_HhH"/>
    <property type="match status" value="1"/>
</dbReference>
<name>A0A7V4WXB0_CALAY</name>
<dbReference type="InterPro" id="IPR034137">
    <property type="entry name" value="TOPRIM_RecR"/>
</dbReference>
<evidence type="ECO:0000256" key="6">
    <source>
        <dbReference type="ARBA" id="ARBA00023204"/>
    </source>
</evidence>
<evidence type="ECO:0000313" key="9">
    <source>
        <dbReference type="EMBL" id="HGY57407.1"/>
    </source>
</evidence>
<keyword evidence="5 7" id="KW-0233">DNA recombination</keyword>
<dbReference type="PROSITE" id="PS01300">
    <property type="entry name" value="RECR"/>
    <property type="match status" value="1"/>
</dbReference>
<comment type="caution">
    <text evidence="9">The sequence shown here is derived from an EMBL/GenBank/DDBJ whole genome shotgun (WGS) entry which is preliminary data.</text>
</comment>
<protein>
    <recommendedName>
        <fullName evidence="7">Recombination protein RecR</fullName>
    </recommendedName>
</protein>
<evidence type="ECO:0000256" key="5">
    <source>
        <dbReference type="ARBA" id="ARBA00023172"/>
    </source>
</evidence>
<dbReference type="GO" id="GO:0008270">
    <property type="term" value="F:zinc ion binding"/>
    <property type="evidence" value="ECO:0007669"/>
    <property type="project" value="UniProtKB-KW"/>
</dbReference>
<dbReference type="Pfam" id="PF21175">
    <property type="entry name" value="RecR_C"/>
    <property type="match status" value="1"/>
</dbReference>
<dbReference type="Gene3D" id="1.10.8.420">
    <property type="entry name" value="RecR Domain 1"/>
    <property type="match status" value="1"/>
</dbReference>
<dbReference type="InterPro" id="IPR023627">
    <property type="entry name" value="Rcmb_RecR"/>
</dbReference>
<dbReference type="SUPFAM" id="SSF111304">
    <property type="entry name" value="Recombination protein RecR"/>
    <property type="match status" value="1"/>
</dbReference>
<dbReference type="InterPro" id="IPR015967">
    <property type="entry name" value="Rcmb_RecR_Znf"/>
</dbReference>
<dbReference type="GO" id="GO:0006310">
    <property type="term" value="P:DNA recombination"/>
    <property type="evidence" value="ECO:0007669"/>
    <property type="project" value="UniProtKB-UniRule"/>
</dbReference>
<feature type="zinc finger region" description="C4-type" evidence="7">
    <location>
        <begin position="59"/>
        <end position="74"/>
    </location>
</feature>
<dbReference type="HAMAP" id="MF_00017">
    <property type="entry name" value="RecR"/>
    <property type="match status" value="1"/>
</dbReference>
<dbReference type="Gene3D" id="6.10.250.240">
    <property type="match status" value="1"/>
</dbReference>
<keyword evidence="4 7" id="KW-0862">Zinc</keyword>
<evidence type="ECO:0000259" key="8">
    <source>
        <dbReference type="PROSITE" id="PS50880"/>
    </source>
</evidence>
<organism evidence="9">
    <name type="scientific">Caldithrix abyssi</name>
    <dbReference type="NCBI Taxonomy" id="187145"/>
    <lineage>
        <taxon>Bacteria</taxon>
        <taxon>Pseudomonadati</taxon>
        <taxon>Calditrichota</taxon>
        <taxon>Calditrichia</taxon>
        <taxon>Calditrichales</taxon>
        <taxon>Calditrichaceae</taxon>
        <taxon>Caldithrix</taxon>
    </lineage>
</organism>
<accession>A0A7V4WXB0</accession>
<dbReference type="Gene3D" id="3.40.1360.10">
    <property type="match status" value="1"/>
</dbReference>
<dbReference type="InterPro" id="IPR006171">
    <property type="entry name" value="TOPRIM_dom"/>
</dbReference>
<dbReference type="InterPro" id="IPR000093">
    <property type="entry name" value="DNA_Rcmb_RecR"/>
</dbReference>
<feature type="domain" description="Toprim" evidence="8">
    <location>
        <begin position="82"/>
        <end position="177"/>
    </location>
</feature>
<evidence type="ECO:0000256" key="2">
    <source>
        <dbReference type="ARBA" id="ARBA00022763"/>
    </source>
</evidence>
<dbReference type="SMART" id="SM00493">
    <property type="entry name" value="TOPRIM"/>
    <property type="match status" value="1"/>
</dbReference>
<sequence>MNTLGIDALDTLINQLSKLPGIGHKTAQRLALFILKSEPAYSEALAGAIIKLKQETRLCTRCFNIAESELCSICRSPQRDNHTLCVVEDIVDVMAIESSNEYKGLYHVLGGVISPLAGIMQNDLHMKELFERVEKEPIKEILLALNPSTEGEATMLYISRQLKESPVRITRIASGVPIGSHLEYVDAATIGRAILSRQDL</sequence>
<evidence type="ECO:0000256" key="7">
    <source>
        <dbReference type="HAMAP-Rule" id="MF_00017"/>
    </source>
</evidence>
<dbReference type="GO" id="GO:0006281">
    <property type="term" value="P:DNA repair"/>
    <property type="evidence" value="ECO:0007669"/>
    <property type="project" value="UniProtKB-UniRule"/>
</dbReference>
<dbReference type="EMBL" id="DRQG01000157">
    <property type="protein sequence ID" value="HGY57407.1"/>
    <property type="molecule type" value="Genomic_DNA"/>
</dbReference>
<keyword evidence="2 7" id="KW-0227">DNA damage</keyword>
<dbReference type="Proteomes" id="UP000885779">
    <property type="component" value="Unassembled WGS sequence"/>
</dbReference>
<comment type="function">
    <text evidence="7">May play a role in DNA repair. It seems to be involved in an RecBC-independent recombinational process of DNA repair. It may act with RecF and RecO.</text>
</comment>
<dbReference type="CDD" id="cd01025">
    <property type="entry name" value="TOPRIM_recR"/>
    <property type="match status" value="1"/>
</dbReference>
<dbReference type="Pfam" id="PF02132">
    <property type="entry name" value="RecR_ZnF"/>
    <property type="match status" value="1"/>
</dbReference>
<dbReference type="AlphaFoldDB" id="A0A7V4WXB0"/>
<comment type="similarity">
    <text evidence="7">Belongs to the RecR family.</text>
</comment>
<gene>
    <name evidence="7 9" type="primary">recR</name>
    <name evidence="9" type="ORF">ENK44_16995</name>
</gene>
<dbReference type="PANTHER" id="PTHR30446:SF0">
    <property type="entry name" value="RECOMBINATION PROTEIN RECR"/>
    <property type="match status" value="1"/>
</dbReference>
<dbReference type="PROSITE" id="PS50880">
    <property type="entry name" value="TOPRIM"/>
    <property type="match status" value="1"/>
</dbReference>
<reference evidence="9" key="1">
    <citation type="journal article" date="2020" name="mSystems">
        <title>Genome- and Community-Level Interaction Insights into Carbon Utilization and Element Cycling Functions of Hydrothermarchaeota in Hydrothermal Sediment.</title>
        <authorList>
            <person name="Zhou Z."/>
            <person name="Liu Y."/>
            <person name="Xu W."/>
            <person name="Pan J."/>
            <person name="Luo Z.H."/>
            <person name="Li M."/>
        </authorList>
    </citation>
    <scope>NUCLEOTIDE SEQUENCE [LARGE SCALE GENOMIC DNA]</scope>
    <source>
        <strain evidence="9">HyVt-577</strain>
    </source>
</reference>
<dbReference type="PANTHER" id="PTHR30446">
    <property type="entry name" value="RECOMBINATION PROTEIN RECR"/>
    <property type="match status" value="1"/>
</dbReference>
<evidence type="ECO:0000256" key="1">
    <source>
        <dbReference type="ARBA" id="ARBA00022723"/>
    </source>
</evidence>
<dbReference type="GO" id="GO:0003677">
    <property type="term" value="F:DNA binding"/>
    <property type="evidence" value="ECO:0007669"/>
    <property type="project" value="UniProtKB-UniRule"/>
</dbReference>
<keyword evidence="3 7" id="KW-0863">Zinc-finger</keyword>
<dbReference type="NCBIfam" id="TIGR00615">
    <property type="entry name" value="recR"/>
    <property type="match status" value="1"/>
</dbReference>